<comment type="similarity">
    <text evidence="1">Belongs to the membrane fusion protein (MFP) (TC 8.A.1) family.</text>
</comment>
<keyword evidence="3" id="KW-0732">Signal</keyword>
<name>A0A3D8MEH3_9ALTE</name>
<evidence type="ECO:0000256" key="1">
    <source>
        <dbReference type="ARBA" id="ARBA00009477"/>
    </source>
</evidence>
<dbReference type="InterPro" id="IPR058647">
    <property type="entry name" value="BSH_CzcB-like"/>
</dbReference>
<dbReference type="GO" id="GO:0015562">
    <property type="term" value="F:efflux transmembrane transporter activity"/>
    <property type="evidence" value="ECO:0007669"/>
    <property type="project" value="TreeGrafter"/>
</dbReference>
<feature type="domain" description="Multidrug resistance protein MdtA-like C-terminal permuted SH3" evidence="4">
    <location>
        <begin position="292"/>
        <end position="346"/>
    </location>
</feature>
<sequence length="375" mass="41616">MYTKTLVVLLFCCVLQLSGCSDPPATSAPSSRPVKIFTVEGLGNQAVRNFPGRVQASRRANLSFRLPGVVEEILVREGEFVQQGQVLARLDDTDYRIAMEDRQATFDSAQNNYQRAKELINDGAISRMDYDRLEAEFRTAQAALNQAKADLDHTELRAPFDGNIGNREVENFEEVQAKQTIFQFQNLSQLDIQIDVPESLVRRVRPDARERMEAARAAGEEPKVVAIFDGHPDEAFPLLLKELATRADPQTQTFKTTLTMPKPETFQVLPGMTVNVRVDLSALLPSDSTKWVPVRAVQADSGLNPRVWKLDPDSMTVQSLAVKTGRMSGGLVEITEGLQGGEEIVSVGASYLSEGMQVTRMHQSEQAIPREDEPL</sequence>
<organism evidence="6 7">
    <name type="scientific">Alteromonas aestuariivivens</name>
    <dbReference type="NCBI Taxonomy" id="1938339"/>
    <lineage>
        <taxon>Bacteria</taxon>
        <taxon>Pseudomonadati</taxon>
        <taxon>Pseudomonadota</taxon>
        <taxon>Gammaproteobacteria</taxon>
        <taxon>Alteromonadales</taxon>
        <taxon>Alteromonadaceae</taxon>
        <taxon>Alteromonas/Salinimonas group</taxon>
        <taxon>Alteromonas</taxon>
    </lineage>
</organism>
<protein>
    <submittedName>
        <fullName evidence="6">Efflux RND transporter periplasmic adaptor subunit</fullName>
    </submittedName>
</protein>
<dbReference type="GO" id="GO:1990281">
    <property type="term" value="C:efflux pump complex"/>
    <property type="evidence" value="ECO:0007669"/>
    <property type="project" value="TreeGrafter"/>
</dbReference>
<feature type="chain" id="PRO_5017697955" evidence="3">
    <location>
        <begin position="28"/>
        <end position="375"/>
    </location>
</feature>
<evidence type="ECO:0000313" key="6">
    <source>
        <dbReference type="EMBL" id="RDV28914.1"/>
    </source>
</evidence>
<evidence type="ECO:0000313" key="7">
    <source>
        <dbReference type="Proteomes" id="UP000256561"/>
    </source>
</evidence>
<dbReference type="InterPro" id="IPR006143">
    <property type="entry name" value="RND_pump_MFP"/>
</dbReference>
<dbReference type="PANTHER" id="PTHR30469">
    <property type="entry name" value="MULTIDRUG RESISTANCE PROTEIN MDTA"/>
    <property type="match status" value="1"/>
</dbReference>
<dbReference type="PANTHER" id="PTHR30469:SF20">
    <property type="entry name" value="EFFLUX RND TRANSPORTER PERIPLASMIC ADAPTOR SUBUNIT"/>
    <property type="match status" value="1"/>
</dbReference>
<dbReference type="Gene3D" id="2.40.30.170">
    <property type="match status" value="1"/>
</dbReference>
<dbReference type="Pfam" id="PF25967">
    <property type="entry name" value="RND-MFP_C"/>
    <property type="match status" value="1"/>
</dbReference>
<dbReference type="InterPro" id="IPR058627">
    <property type="entry name" value="MdtA-like_C"/>
</dbReference>
<keyword evidence="2" id="KW-0175">Coiled coil</keyword>
<evidence type="ECO:0000256" key="3">
    <source>
        <dbReference type="SAM" id="SignalP"/>
    </source>
</evidence>
<evidence type="ECO:0000259" key="5">
    <source>
        <dbReference type="Pfam" id="PF25973"/>
    </source>
</evidence>
<dbReference type="Gene3D" id="2.40.50.100">
    <property type="match status" value="1"/>
</dbReference>
<evidence type="ECO:0000259" key="4">
    <source>
        <dbReference type="Pfam" id="PF25967"/>
    </source>
</evidence>
<reference evidence="7" key="1">
    <citation type="submission" date="2018-08" db="EMBL/GenBank/DDBJ databases">
        <authorList>
            <person name="Zhang J."/>
            <person name="Du Z.-J."/>
        </authorList>
    </citation>
    <scope>NUCLEOTIDE SEQUENCE [LARGE SCALE GENOMIC DNA]</scope>
    <source>
        <strain evidence="7">KCTC 52655</strain>
    </source>
</reference>
<dbReference type="AlphaFoldDB" id="A0A3D8MEH3"/>
<proteinExistence type="inferred from homology"/>
<dbReference type="NCBIfam" id="TIGR01730">
    <property type="entry name" value="RND_mfp"/>
    <property type="match status" value="1"/>
</dbReference>
<dbReference type="RefSeq" id="WP_115591205.1">
    <property type="nucleotide sequence ID" value="NZ_QRHA01000001.1"/>
</dbReference>
<feature type="coiled-coil region" evidence="2">
    <location>
        <begin position="99"/>
        <end position="157"/>
    </location>
</feature>
<dbReference type="SUPFAM" id="SSF111369">
    <property type="entry name" value="HlyD-like secretion proteins"/>
    <property type="match status" value="1"/>
</dbReference>
<dbReference type="Pfam" id="PF25973">
    <property type="entry name" value="BSH_CzcB"/>
    <property type="match status" value="1"/>
</dbReference>
<accession>A0A3D8MEH3</accession>
<feature type="domain" description="CzcB-like barrel-sandwich hybrid" evidence="5">
    <location>
        <begin position="60"/>
        <end position="183"/>
    </location>
</feature>
<evidence type="ECO:0000256" key="2">
    <source>
        <dbReference type="SAM" id="Coils"/>
    </source>
</evidence>
<dbReference type="Proteomes" id="UP000256561">
    <property type="component" value="Unassembled WGS sequence"/>
</dbReference>
<dbReference type="OrthoDB" id="2110899at2"/>
<dbReference type="Gene3D" id="1.10.287.470">
    <property type="entry name" value="Helix hairpin bin"/>
    <property type="match status" value="1"/>
</dbReference>
<feature type="signal peptide" evidence="3">
    <location>
        <begin position="1"/>
        <end position="27"/>
    </location>
</feature>
<dbReference type="EMBL" id="QRHA01000001">
    <property type="protein sequence ID" value="RDV28914.1"/>
    <property type="molecule type" value="Genomic_DNA"/>
</dbReference>
<comment type="caution">
    <text evidence="6">The sequence shown here is derived from an EMBL/GenBank/DDBJ whole genome shotgun (WGS) entry which is preliminary data.</text>
</comment>
<keyword evidence="7" id="KW-1185">Reference proteome</keyword>
<gene>
    <name evidence="6" type="ORF">DXV75_00125</name>
</gene>
<dbReference type="Gene3D" id="2.40.420.20">
    <property type="match status" value="1"/>
</dbReference>